<keyword evidence="4" id="KW-1185">Reference proteome</keyword>
<protein>
    <recommendedName>
        <fullName evidence="2">H-type lectin domain-containing protein</fullName>
    </recommendedName>
</protein>
<proteinExistence type="predicted"/>
<feature type="region of interest" description="Disordered" evidence="1">
    <location>
        <begin position="73"/>
        <end position="225"/>
    </location>
</feature>
<name>A0A9W4UT48_9PLEO</name>
<feature type="region of interest" description="Disordered" evidence="1">
    <location>
        <begin position="669"/>
        <end position="704"/>
    </location>
</feature>
<dbReference type="OrthoDB" id="3231004at2759"/>
<dbReference type="InterPro" id="IPR019019">
    <property type="entry name" value="H-type_lectin_domain"/>
</dbReference>
<evidence type="ECO:0000259" key="2">
    <source>
        <dbReference type="Pfam" id="PF09458"/>
    </source>
</evidence>
<feature type="compositionally biased region" description="Basic and acidic residues" evidence="1">
    <location>
        <begin position="130"/>
        <end position="225"/>
    </location>
</feature>
<feature type="compositionally biased region" description="Basic and acidic residues" evidence="1">
    <location>
        <begin position="73"/>
        <end position="112"/>
    </location>
</feature>
<dbReference type="Pfam" id="PF09458">
    <property type="entry name" value="H_lectin"/>
    <property type="match status" value="1"/>
</dbReference>
<dbReference type="Proteomes" id="UP001152607">
    <property type="component" value="Unassembled WGS sequence"/>
</dbReference>
<feature type="compositionally biased region" description="Acidic residues" evidence="1">
    <location>
        <begin position="747"/>
        <end position="756"/>
    </location>
</feature>
<dbReference type="InterPro" id="IPR037221">
    <property type="entry name" value="H-type_lectin_dom_sf"/>
</dbReference>
<dbReference type="EMBL" id="CAOQHR010000010">
    <property type="protein sequence ID" value="CAI6340662.1"/>
    <property type="molecule type" value="Genomic_DNA"/>
</dbReference>
<dbReference type="AlphaFoldDB" id="A0A9W4UT48"/>
<dbReference type="SUPFAM" id="SSF141086">
    <property type="entry name" value="Agglutinin HPA-like"/>
    <property type="match status" value="2"/>
</dbReference>
<organism evidence="3 4">
    <name type="scientific">Periconia digitata</name>
    <dbReference type="NCBI Taxonomy" id="1303443"/>
    <lineage>
        <taxon>Eukaryota</taxon>
        <taxon>Fungi</taxon>
        <taxon>Dikarya</taxon>
        <taxon>Ascomycota</taxon>
        <taxon>Pezizomycotina</taxon>
        <taxon>Dothideomycetes</taxon>
        <taxon>Pleosporomycetidae</taxon>
        <taxon>Pleosporales</taxon>
        <taxon>Massarineae</taxon>
        <taxon>Periconiaceae</taxon>
        <taxon>Periconia</taxon>
    </lineage>
</organism>
<evidence type="ECO:0000313" key="3">
    <source>
        <dbReference type="EMBL" id="CAI6340662.1"/>
    </source>
</evidence>
<sequence length="1223" mass="136856">MSIQLVPYNNAMRLGQGFNSYTQTICVDDAVIVDPKRAENVLTNDGTTMRILSEKSNAISVWNRQREIINDDRAEKVTKKDKADAIEDGSEEKKNIEKQKEKPESSERRASASEESDSFGGTPEDLTDQEDLKPKPKDNSHGKDEEKPKEDAPTKSKDDAPTKDNEPKESGEKKSKSKPTKSDNKTSSKSTDEKKREKEQELSDEKKAEKERKHYEKKKLDELRKHQEEIEKELREEDKELRKEERDEKREIRKEKREFDAERRRETLKSIAEAANLKAASLKDLRKIADENAFVNRMTGMLENEKRYIFDGTGSRGPSQIVTYTSRFVDRLSDVTDDMCVSGALSIKAGKIGGSGKGSFVDSDKFKESDLNFFISVKVVNQTINFKDALVYNPIRGISGDEFRPVFGDSFIAGFVEGGEFNALVSMKILNKAKKTDIEAEAKVALTMGPVQASAEGNVGIAKSNLATNTETTIQVNWSGGGHIKPMEQQWDLSSLMQAAARFPDLVADCPQRTYAILGKYDTLRSFIETLPVKISPLKYELAQAYTNSLLDSFMSYKALYTKLGEQISAVQKKTLEIEAWTEDKIIPTTRFGINTAMAIGPYIEKSFRYDASVKGLGDARTEIRKQMARIVNEVDLIEKDPEIATDDNHAEPFQSPLAFEARLPGFKLPKRSKRSAPPLTGVPIAPDVQNNTQSDEEPVLKSGDLFTEEEKADLSKIEEDMPGVAQQLRVTNAVGFVEKVKKPTEGEEDAEPADDGDGKTLRKTTRFNNLQVMRPDWKVLTLEVQVFEGAVSYIAISYTNGLLIQNGIKHNSADSFSLGPLKYSERISFVSIETGELVHNGEADIRVTAIGLYTNRGRCLIATAPTETMGDGRFRKHALEYQNIRLVNVEAPVEYGALIGFFGNHEEGRSDIELICRLGLIWAATEPVNVPEEINKPLGMAGTIITHTTTAQSGVHTPACWLYMDQFVAREIVNFPASYAEPPHLILGIKSIAVLPEARVDAGGGLLAVNSQNFRVVYGSTDKSFCELSLVWMSIPKSSMHIETNIGEFEKKDMDKFDDQDWRGRTTRVQFSKPFKQPPKIITWPASFNMGPESIWHSSDGDDREKDGFTLEFCYHKDAEDKISADGQQIGWMAFEEDEIPGRIQYGRIDTLSSHVDFEKSFDKAPSVFISLTRIEARRVQSASAWSFDIKSDHIQASGFDFSCEVSNLDVSGVQFCWIAVV</sequence>
<gene>
    <name evidence="3" type="ORF">PDIGIT_LOCUS13846</name>
</gene>
<comment type="caution">
    <text evidence="3">The sequence shown here is derived from an EMBL/GenBank/DDBJ whole genome shotgun (WGS) entry which is preliminary data.</text>
</comment>
<evidence type="ECO:0000313" key="4">
    <source>
        <dbReference type="Proteomes" id="UP001152607"/>
    </source>
</evidence>
<evidence type="ECO:0000256" key="1">
    <source>
        <dbReference type="SAM" id="MobiDB-lite"/>
    </source>
</evidence>
<feature type="region of interest" description="Disordered" evidence="1">
    <location>
        <begin position="741"/>
        <end position="762"/>
    </location>
</feature>
<accession>A0A9W4UT48</accession>
<reference evidence="3" key="1">
    <citation type="submission" date="2023-01" db="EMBL/GenBank/DDBJ databases">
        <authorList>
            <person name="Van Ghelder C."/>
            <person name="Rancurel C."/>
        </authorList>
    </citation>
    <scope>NUCLEOTIDE SEQUENCE</scope>
    <source>
        <strain evidence="3">CNCM I-4278</strain>
    </source>
</reference>
<feature type="domain" description="H-type lectin" evidence="2">
    <location>
        <begin position="1155"/>
        <end position="1222"/>
    </location>
</feature>
<dbReference type="Gene3D" id="2.60.40.2080">
    <property type="match status" value="2"/>
</dbReference>
<dbReference type="GO" id="GO:0030246">
    <property type="term" value="F:carbohydrate binding"/>
    <property type="evidence" value="ECO:0007669"/>
    <property type="project" value="InterPro"/>
</dbReference>
<dbReference type="GO" id="GO:0007155">
    <property type="term" value="P:cell adhesion"/>
    <property type="evidence" value="ECO:0007669"/>
    <property type="project" value="InterPro"/>
</dbReference>